<keyword evidence="2" id="KW-1185">Reference proteome</keyword>
<reference evidence="1" key="1">
    <citation type="submission" date="2021-10" db="EMBL/GenBank/DDBJ databases">
        <authorList>
            <person name="Piombo E."/>
        </authorList>
    </citation>
    <scope>NUCLEOTIDE SEQUENCE</scope>
</reference>
<evidence type="ECO:0000313" key="2">
    <source>
        <dbReference type="Proteomes" id="UP000696573"/>
    </source>
</evidence>
<organism evidence="1 2">
    <name type="scientific">Clonostachys rhizophaga</name>
    <dbReference type="NCBI Taxonomy" id="160324"/>
    <lineage>
        <taxon>Eukaryota</taxon>
        <taxon>Fungi</taxon>
        <taxon>Dikarya</taxon>
        <taxon>Ascomycota</taxon>
        <taxon>Pezizomycotina</taxon>
        <taxon>Sordariomycetes</taxon>
        <taxon>Hypocreomycetidae</taxon>
        <taxon>Hypocreales</taxon>
        <taxon>Bionectriaceae</taxon>
        <taxon>Clonostachys</taxon>
    </lineage>
</organism>
<dbReference type="EMBL" id="CABFNQ020000766">
    <property type="protein sequence ID" value="CAH0042248.1"/>
    <property type="molecule type" value="Genomic_DNA"/>
</dbReference>
<protein>
    <submittedName>
        <fullName evidence="1">Uncharacterized protein</fullName>
    </submittedName>
</protein>
<dbReference type="OrthoDB" id="5137540at2759"/>
<dbReference type="AlphaFoldDB" id="A0A9N9W1Q3"/>
<proteinExistence type="predicted"/>
<sequence>MQRIKSFLYECVSFVAFLTSPYIAGNTPEFEADREKWRKACTQDSVLADFTKYLQHGHTYPGRVLNKTESWDQESLESYLLTQLPQEGDYKMLLRNCMPSLWDLTVYFAQWPFNTSSSLTTRLTFPAFVRAIAFLCGRHNRMFVNWEGHDQVFNRSTDQIVLEYIFRALATTRPPEHQPRSAPPSQETATLSSHRDVLDILSVSQPFLNHRTENLTRAELIPTADRLSPPTPPELSELIIPATGERLREVLELIIPLLQHASQFESHNACFAWLKEQLEAARTKLEKQEEVTFDVFQECLDCEEWMKRYRKDINLMYDGIALLFNTFPNPQSLTTGKTADFLWATEENLCLDALRQLGLRAARKSDI</sequence>
<name>A0A9N9W1Q3_9HYPO</name>
<dbReference type="Proteomes" id="UP000696573">
    <property type="component" value="Unassembled WGS sequence"/>
</dbReference>
<gene>
    <name evidence="1" type="ORF">CRHIZ90672A_00015341</name>
</gene>
<evidence type="ECO:0000313" key="1">
    <source>
        <dbReference type="EMBL" id="CAH0042248.1"/>
    </source>
</evidence>
<comment type="caution">
    <text evidence="1">The sequence shown here is derived from an EMBL/GenBank/DDBJ whole genome shotgun (WGS) entry which is preliminary data.</text>
</comment>
<accession>A0A9N9W1Q3</accession>